<sequence length="175" mass="18571">MASHPADRRAFLSTASAALAATAVAGCLSDDGGADDAEEPIVDVAEATASEGETDPDAWADVDEIRLDGYVGGWVGVSPDHVDRIENPTLVLIEGNEYELTWTNQDGVKHNLAIHDDEGEVVDEYATGVSEDLGATTTLEFVARPEMAIYICEHQPAIQYGEVVVLEDTDGSATH</sequence>
<accession>A0A5D5AYK1</accession>
<reference evidence="1 2" key="1">
    <citation type="submission" date="2019-08" db="EMBL/GenBank/DDBJ databases">
        <title>Archaea genome.</title>
        <authorList>
            <person name="Kajale S."/>
            <person name="Shouche Y."/>
            <person name="Deshpande N."/>
            <person name="Sharma A."/>
        </authorList>
    </citation>
    <scope>NUCLEOTIDE SEQUENCE [LARGE SCALE GENOMIC DNA]</scope>
    <source>
        <strain evidence="1 2">ESP3B_9</strain>
    </source>
</reference>
<evidence type="ECO:0008006" key="3">
    <source>
        <dbReference type="Google" id="ProtNLM"/>
    </source>
</evidence>
<dbReference type="SUPFAM" id="SSF49503">
    <property type="entry name" value="Cupredoxins"/>
    <property type="match status" value="1"/>
</dbReference>
<comment type="caution">
    <text evidence="1">The sequence shown here is derived from an EMBL/GenBank/DDBJ whole genome shotgun (WGS) entry which is preliminary data.</text>
</comment>
<dbReference type="RefSeq" id="WP_149079776.1">
    <property type="nucleotide sequence ID" value="NZ_VTAW01000001.1"/>
</dbReference>
<gene>
    <name evidence="1" type="ORF">FYC77_01845</name>
</gene>
<evidence type="ECO:0000313" key="2">
    <source>
        <dbReference type="Proteomes" id="UP000324104"/>
    </source>
</evidence>
<proteinExistence type="predicted"/>
<protein>
    <recommendedName>
        <fullName evidence="3">Blue (type 1) copper domain-containing protein</fullName>
    </recommendedName>
</protein>
<dbReference type="InterPro" id="IPR008972">
    <property type="entry name" value="Cupredoxin"/>
</dbReference>
<dbReference type="AlphaFoldDB" id="A0A5D5AYK1"/>
<dbReference type="Proteomes" id="UP000324104">
    <property type="component" value="Unassembled WGS sequence"/>
</dbReference>
<dbReference type="EMBL" id="VTAW01000001">
    <property type="protein sequence ID" value="TYT63971.1"/>
    <property type="molecule type" value="Genomic_DNA"/>
</dbReference>
<dbReference type="PROSITE" id="PS51318">
    <property type="entry name" value="TAT"/>
    <property type="match status" value="1"/>
</dbReference>
<keyword evidence="2" id="KW-1185">Reference proteome</keyword>
<organism evidence="1 2">
    <name type="scientific">Natrialba swarupiae</name>
    <dbReference type="NCBI Taxonomy" id="2448032"/>
    <lineage>
        <taxon>Archaea</taxon>
        <taxon>Methanobacteriati</taxon>
        <taxon>Methanobacteriota</taxon>
        <taxon>Stenosarchaea group</taxon>
        <taxon>Halobacteria</taxon>
        <taxon>Halobacteriales</taxon>
        <taxon>Natrialbaceae</taxon>
        <taxon>Natrialba</taxon>
    </lineage>
</organism>
<evidence type="ECO:0000313" key="1">
    <source>
        <dbReference type="EMBL" id="TYT63971.1"/>
    </source>
</evidence>
<dbReference type="Gene3D" id="2.60.40.420">
    <property type="entry name" value="Cupredoxins - blue copper proteins"/>
    <property type="match status" value="1"/>
</dbReference>
<dbReference type="InterPro" id="IPR006311">
    <property type="entry name" value="TAT_signal"/>
</dbReference>
<name>A0A5D5AYK1_9EURY</name>